<reference evidence="1" key="1">
    <citation type="journal article" date="2023" name="Microbiol Resour">
        <title>Genome Sequences of Rhodoplanes serenus and Two Thermotolerant Strains, Rhodoplanes tepidamans and 'Rhodoplanes cryptolactis,' Further Refine the Genus.</title>
        <authorList>
            <person name="Rayyan A.A."/>
            <person name="Kyndt J.A."/>
        </authorList>
    </citation>
    <scope>NUCLEOTIDE SEQUENCE</scope>
    <source>
        <strain evidence="1">DSM 9987</strain>
    </source>
</reference>
<protein>
    <submittedName>
        <fullName evidence="1">Uncharacterized protein</fullName>
    </submittedName>
</protein>
<reference evidence="1" key="2">
    <citation type="submission" date="2023-02" db="EMBL/GenBank/DDBJ databases">
        <authorList>
            <person name="Rayyan A."/>
            <person name="Meyer T."/>
            <person name="Kyndt J.A."/>
        </authorList>
    </citation>
    <scope>NUCLEOTIDE SEQUENCE</scope>
    <source>
        <strain evidence="1">DSM 9987</strain>
    </source>
</reference>
<evidence type="ECO:0000313" key="1">
    <source>
        <dbReference type="EMBL" id="MDC7788294.1"/>
    </source>
</evidence>
<name>A0ABT5JFE4_RHOTP</name>
<dbReference type="Proteomes" id="UP001165652">
    <property type="component" value="Unassembled WGS sequence"/>
</dbReference>
<dbReference type="RefSeq" id="WP_272779132.1">
    <property type="nucleotide sequence ID" value="NZ_JAQQLI010000041.1"/>
</dbReference>
<proteinExistence type="predicted"/>
<gene>
    <name evidence="1" type="ORF">PQJ73_21615</name>
</gene>
<evidence type="ECO:0000313" key="2">
    <source>
        <dbReference type="Proteomes" id="UP001165652"/>
    </source>
</evidence>
<keyword evidence="2" id="KW-1185">Reference proteome</keyword>
<organism evidence="1 2">
    <name type="scientific">Rhodoplanes tepidamans</name>
    <name type="common">Rhodoplanes cryptolactis</name>
    <dbReference type="NCBI Taxonomy" id="200616"/>
    <lineage>
        <taxon>Bacteria</taxon>
        <taxon>Pseudomonadati</taxon>
        <taxon>Pseudomonadota</taxon>
        <taxon>Alphaproteobacteria</taxon>
        <taxon>Hyphomicrobiales</taxon>
        <taxon>Nitrobacteraceae</taxon>
        <taxon>Rhodoplanes</taxon>
    </lineage>
</organism>
<accession>A0ABT5JFE4</accession>
<sequence length="77" mass="8149">MPLMDDSKIAAVRRAKKRFAEVAPKDVDVVGLGIGLSGADPALKVNLRSRPADSSALPQTIDGVPVIYDVVGPIRPR</sequence>
<comment type="caution">
    <text evidence="1">The sequence shown here is derived from an EMBL/GenBank/DDBJ whole genome shotgun (WGS) entry which is preliminary data.</text>
</comment>
<dbReference type="EMBL" id="JAQQLI010000041">
    <property type="protein sequence ID" value="MDC7788294.1"/>
    <property type="molecule type" value="Genomic_DNA"/>
</dbReference>